<feature type="transmembrane region" description="Helical" evidence="5">
    <location>
        <begin position="21"/>
        <end position="40"/>
    </location>
</feature>
<dbReference type="Pfam" id="PF01988">
    <property type="entry name" value="VIT1"/>
    <property type="match status" value="1"/>
</dbReference>
<evidence type="ECO:0000256" key="1">
    <source>
        <dbReference type="ARBA" id="ARBA00004127"/>
    </source>
</evidence>
<evidence type="ECO:0000313" key="7">
    <source>
        <dbReference type="Proteomes" id="UP000036027"/>
    </source>
</evidence>
<dbReference type="GO" id="GO:0030026">
    <property type="term" value="P:intracellular manganese ion homeostasis"/>
    <property type="evidence" value="ECO:0007669"/>
    <property type="project" value="InterPro"/>
</dbReference>
<keyword evidence="3 5" id="KW-1133">Transmembrane helix</keyword>
<evidence type="ECO:0000256" key="3">
    <source>
        <dbReference type="ARBA" id="ARBA00022989"/>
    </source>
</evidence>
<feature type="transmembrane region" description="Helical" evidence="5">
    <location>
        <begin position="204"/>
        <end position="226"/>
    </location>
</feature>
<gene>
    <name evidence="6" type="ORF">PL75_06540</name>
</gene>
<keyword evidence="2 5" id="KW-0812">Transmembrane</keyword>
<evidence type="ECO:0000313" key="6">
    <source>
        <dbReference type="EMBL" id="KLT72732.1"/>
    </source>
</evidence>
<dbReference type="PANTHER" id="PTHR31851">
    <property type="entry name" value="FE(2+)/MN(2+) TRANSPORTER PCL1"/>
    <property type="match status" value="1"/>
</dbReference>
<dbReference type="Proteomes" id="UP000036027">
    <property type="component" value="Unassembled WGS sequence"/>
</dbReference>
<organism evidence="6 7">
    <name type="scientific">Neisseria arctica</name>
    <dbReference type="NCBI Taxonomy" id="1470200"/>
    <lineage>
        <taxon>Bacteria</taxon>
        <taxon>Pseudomonadati</taxon>
        <taxon>Pseudomonadota</taxon>
        <taxon>Betaproteobacteria</taxon>
        <taxon>Neisseriales</taxon>
        <taxon>Neisseriaceae</taxon>
        <taxon>Neisseria</taxon>
    </lineage>
</organism>
<dbReference type="PATRIC" id="fig|1470200.3.peg.2527"/>
<feature type="transmembrane region" description="Helical" evidence="5">
    <location>
        <begin position="174"/>
        <end position="192"/>
    </location>
</feature>
<dbReference type="InterPro" id="IPR008217">
    <property type="entry name" value="Ccc1_fam"/>
</dbReference>
<keyword evidence="7" id="KW-1185">Reference proteome</keyword>
<evidence type="ECO:0000256" key="2">
    <source>
        <dbReference type="ARBA" id="ARBA00022692"/>
    </source>
</evidence>
<evidence type="ECO:0000256" key="4">
    <source>
        <dbReference type="ARBA" id="ARBA00023136"/>
    </source>
</evidence>
<accession>A0A0J0YRI8</accession>
<evidence type="ECO:0000256" key="5">
    <source>
        <dbReference type="SAM" id="Phobius"/>
    </source>
</evidence>
<protein>
    <submittedName>
        <fullName evidence="6">Membrane protein</fullName>
    </submittedName>
</protein>
<dbReference type="AlphaFoldDB" id="A0A0J0YRI8"/>
<proteinExistence type="predicted"/>
<dbReference type="RefSeq" id="WP_047761118.1">
    <property type="nucleotide sequence ID" value="NZ_CP091510.1"/>
</dbReference>
<name>A0A0J0YRI8_9NEIS</name>
<reference evidence="6 7" key="1">
    <citation type="submission" date="2014-11" db="EMBL/GenBank/DDBJ databases">
        <title>Genome of a novel goose pathogen.</title>
        <authorList>
            <person name="Hansen C.M."/>
            <person name="Hueffer K."/>
            <person name="Choi S.C."/>
        </authorList>
    </citation>
    <scope>NUCLEOTIDE SEQUENCE [LARGE SCALE GENOMIC DNA]</scope>
    <source>
        <strain evidence="6 7">KH1503</strain>
    </source>
</reference>
<comment type="caution">
    <text evidence="6">The sequence shown here is derived from an EMBL/GenBank/DDBJ whole genome shotgun (WGS) entry which is preliminary data.</text>
</comment>
<feature type="transmembrane region" description="Helical" evidence="5">
    <location>
        <begin position="150"/>
        <end position="168"/>
    </location>
</feature>
<dbReference type="EMBL" id="JTDO01000009">
    <property type="protein sequence ID" value="KLT72732.1"/>
    <property type="molecule type" value="Genomic_DNA"/>
</dbReference>
<sequence length="231" mass="23979">MHSHSEQHYSHRGNWLRAGVLGANDGLISTASLLMGLAAAKPDFHTLMLTGVSALVAGAISMAAGEYVSVSSQSDTERADLAKEEYELANNPERELAELAGIYRQRGLTPELAQQVAEQLTAHNALDAHARDEIGITETASANPLQASGASALAFCCGAILPLLVALLTPSEQLMTVLAGTTLIGLAILGFLSAKLGGARILPALMRVLIWGSVALASTAFIGKLLGVNVA</sequence>
<dbReference type="CDD" id="cd02432">
    <property type="entry name" value="Nodulin-21_like_1"/>
    <property type="match status" value="1"/>
</dbReference>
<dbReference type="GO" id="GO:0005384">
    <property type="term" value="F:manganese ion transmembrane transporter activity"/>
    <property type="evidence" value="ECO:0007669"/>
    <property type="project" value="InterPro"/>
</dbReference>
<feature type="transmembrane region" description="Helical" evidence="5">
    <location>
        <begin position="46"/>
        <end position="68"/>
    </location>
</feature>
<comment type="subcellular location">
    <subcellularLocation>
        <location evidence="1">Endomembrane system</location>
        <topology evidence="1">Multi-pass membrane protein</topology>
    </subcellularLocation>
</comment>
<dbReference type="OrthoDB" id="9789677at2"/>
<dbReference type="GO" id="GO:0012505">
    <property type="term" value="C:endomembrane system"/>
    <property type="evidence" value="ECO:0007669"/>
    <property type="project" value="UniProtKB-SubCell"/>
</dbReference>
<keyword evidence="4 5" id="KW-0472">Membrane</keyword>